<evidence type="ECO:0000256" key="18">
    <source>
        <dbReference type="ARBA" id="ARBA00049295"/>
    </source>
</evidence>
<organism evidence="21 22">
    <name type="scientific">Solirubrobacter ginsenosidimutans</name>
    <dbReference type="NCBI Taxonomy" id="490573"/>
    <lineage>
        <taxon>Bacteria</taxon>
        <taxon>Bacillati</taxon>
        <taxon>Actinomycetota</taxon>
        <taxon>Thermoleophilia</taxon>
        <taxon>Solirubrobacterales</taxon>
        <taxon>Solirubrobacteraceae</taxon>
        <taxon>Solirubrobacter</taxon>
    </lineage>
</organism>
<dbReference type="EC" id="4.1.99.12" evidence="19"/>
<comment type="pathway">
    <text evidence="4 19">Cofactor biosynthesis; riboflavin biosynthesis; 5-amino-6-(D-ribitylamino)uracil from GTP: step 1/4.</text>
</comment>
<evidence type="ECO:0000259" key="20">
    <source>
        <dbReference type="Pfam" id="PF00925"/>
    </source>
</evidence>
<protein>
    <recommendedName>
        <fullName evidence="19">Riboflavin biosynthesis protein RibBA</fullName>
    </recommendedName>
    <domain>
        <recommendedName>
            <fullName evidence="19">3,4-dihydroxy-2-butanone 4-phosphate synthase</fullName>
            <shortName evidence="19">DHBP synthase</shortName>
            <ecNumber evidence="19">4.1.99.12</ecNumber>
        </recommendedName>
    </domain>
    <domain>
        <recommendedName>
            <fullName evidence="19">GTP cyclohydrolase-2</fullName>
            <ecNumber evidence="19">3.5.4.25</ecNumber>
        </recommendedName>
        <alternativeName>
            <fullName evidence="19">GTP cyclohydrolase II</fullName>
        </alternativeName>
    </domain>
</protein>
<feature type="site" description="Essential for DHBP synthase activity" evidence="19">
    <location>
        <position position="128"/>
    </location>
</feature>
<evidence type="ECO:0000256" key="13">
    <source>
        <dbReference type="ARBA" id="ARBA00023134"/>
    </source>
</evidence>
<evidence type="ECO:0000256" key="7">
    <source>
        <dbReference type="ARBA" id="ARBA00022619"/>
    </source>
</evidence>
<dbReference type="Proteomes" id="UP001149140">
    <property type="component" value="Unassembled WGS sequence"/>
</dbReference>
<keyword evidence="9 19" id="KW-0547">Nucleotide-binding</keyword>
<evidence type="ECO:0000256" key="14">
    <source>
        <dbReference type="ARBA" id="ARBA00023211"/>
    </source>
</evidence>
<comment type="pathway">
    <text evidence="5 19">Cofactor biosynthesis; riboflavin biosynthesis; 2-hydroxy-3-oxobutyl phosphate from D-ribulose 5-phosphate: step 1/1.</text>
</comment>
<feature type="binding site" evidence="19">
    <location>
        <position position="275"/>
    </location>
    <ligand>
        <name>GTP</name>
        <dbReference type="ChEBI" id="CHEBI:37565"/>
    </ligand>
</feature>
<feature type="binding site" evidence="19">
    <location>
        <position position="272"/>
    </location>
    <ligand>
        <name>Zn(2+)</name>
        <dbReference type="ChEBI" id="CHEBI:29105"/>
        <note>catalytic</note>
    </ligand>
</feature>
<dbReference type="InterPro" id="IPR000422">
    <property type="entry name" value="DHBP_synthase_RibB"/>
</dbReference>
<comment type="caution">
    <text evidence="21">The sequence shown here is derived from an EMBL/GenBank/DDBJ whole genome shotgun (WGS) entry which is preliminary data.</text>
</comment>
<evidence type="ECO:0000256" key="5">
    <source>
        <dbReference type="ARBA" id="ARBA00004904"/>
    </source>
</evidence>
<dbReference type="Pfam" id="PF00925">
    <property type="entry name" value="GTP_cyclohydro2"/>
    <property type="match status" value="1"/>
</dbReference>
<comment type="function">
    <text evidence="17 19">Catalyzes the conversion of GTP to 2,5-diamino-6-ribosylamino-4(3H)-pyrimidinone 5'-phosphate (DARP), formate and pyrophosphate.</text>
</comment>
<comment type="cofactor">
    <cofactor evidence="19">
        <name>Mg(2+)</name>
        <dbReference type="ChEBI" id="CHEBI:18420"/>
    </cofactor>
    <cofactor evidence="19">
        <name>Mn(2+)</name>
        <dbReference type="ChEBI" id="CHEBI:29035"/>
    </cofactor>
    <text evidence="19">Binds 2 divalent metal cations per subunit. Magnesium or manganese.</text>
</comment>
<feature type="region of interest" description="GTP cyclohydrolase II" evidence="19">
    <location>
        <begin position="204"/>
        <end position="424"/>
    </location>
</feature>
<dbReference type="Gene3D" id="3.90.870.10">
    <property type="entry name" value="DHBP synthase"/>
    <property type="match status" value="1"/>
</dbReference>
<evidence type="ECO:0000256" key="16">
    <source>
        <dbReference type="ARBA" id="ARBA00023268"/>
    </source>
</evidence>
<accession>A0A9X3S4R8</accession>
<dbReference type="NCBIfam" id="TIGR00506">
    <property type="entry name" value="ribB"/>
    <property type="match status" value="1"/>
</dbReference>
<evidence type="ECO:0000256" key="1">
    <source>
        <dbReference type="ARBA" id="ARBA00000141"/>
    </source>
</evidence>
<dbReference type="NCBIfam" id="NF001591">
    <property type="entry name" value="PRK00393.1"/>
    <property type="match status" value="1"/>
</dbReference>
<gene>
    <name evidence="19" type="primary">ribBA</name>
    <name evidence="21" type="ORF">OM076_38020</name>
</gene>
<evidence type="ECO:0000313" key="21">
    <source>
        <dbReference type="EMBL" id="MDA0166124.1"/>
    </source>
</evidence>
<feature type="binding site" evidence="19">
    <location>
        <position position="319"/>
    </location>
    <ligand>
        <name>GTP</name>
        <dbReference type="ChEBI" id="CHEBI:37565"/>
    </ligand>
</feature>
<evidence type="ECO:0000256" key="3">
    <source>
        <dbReference type="ARBA" id="ARBA00002284"/>
    </source>
</evidence>
<keyword evidence="12 19" id="KW-0460">Magnesium</keyword>
<feature type="binding site" evidence="19">
    <location>
        <position position="30"/>
    </location>
    <ligand>
        <name>Mg(2+)</name>
        <dbReference type="ChEBI" id="CHEBI:18420"/>
        <label>1</label>
    </ligand>
</feature>
<feature type="binding site" evidence="19">
    <location>
        <begin position="29"/>
        <end position="30"/>
    </location>
    <ligand>
        <name>D-ribulose 5-phosphate</name>
        <dbReference type="ChEBI" id="CHEBI:58121"/>
    </ligand>
</feature>
<comment type="similarity">
    <text evidence="19">In the C-terminal section; belongs to the GTP cyclohydrolase II family.</text>
</comment>
<sequence length="424" mass="46373">MKSPFATVEEALDEIRAGRMVVVCDDEDRENEGDLTMAAQFATPEAINFMAKEGRGLICLALTPERCDELGLDLMAAKNESPYETAFTVSVEARDGITTGISAADRARTIQVAVDPESAPRDLVQPGHVFPLKAKPGGVLERTGQTEAAVDLARLAGLNPAGVICEVMNDDGTMARVDDLERYCARHNLKMITVADLIAYRRKHDKLVERVVETRLPTGFGEFTAVGYRSLVDGKHHVALVKGEVAGRSDVLVRVHSECLTGDVFHSLRCDCGEQLESALSMIEREGSGVLLYLAQEGRGIGLLNKLRAYNLQDQGMDTVDANLELGLPVDLRDYGIGAQILVDLGLSSIRILTNNPKKIRGLEGYGLSVVAQVPIEHAPNPHNEAYLRAKRDRMGHTLHHQGLALDEEMVHEEAVHDRERRAS</sequence>
<feature type="binding site" evidence="19">
    <location>
        <position position="359"/>
    </location>
    <ligand>
        <name>GTP</name>
        <dbReference type="ChEBI" id="CHEBI:37565"/>
    </ligand>
</feature>
<dbReference type="GO" id="GO:0000287">
    <property type="term" value="F:magnesium ion binding"/>
    <property type="evidence" value="ECO:0007669"/>
    <property type="project" value="UniProtKB-UniRule"/>
</dbReference>
<evidence type="ECO:0000256" key="6">
    <source>
        <dbReference type="ARBA" id="ARBA00005520"/>
    </source>
</evidence>
<dbReference type="AlphaFoldDB" id="A0A9X3S4R8"/>
<dbReference type="EMBL" id="JAPDOD010000059">
    <property type="protein sequence ID" value="MDA0166124.1"/>
    <property type="molecule type" value="Genomic_DNA"/>
</dbReference>
<keyword evidence="11 19" id="KW-0862">Zinc</keyword>
<proteinExistence type="inferred from homology"/>
<comment type="cofactor">
    <cofactor evidence="19">
        <name>Zn(2+)</name>
        <dbReference type="ChEBI" id="CHEBI:29105"/>
    </cofactor>
    <text evidence="19">Binds 1 zinc ion per subunit.</text>
</comment>
<feature type="binding site" evidence="19">
    <location>
        <position position="166"/>
    </location>
    <ligand>
        <name>D-ribulose 5-phosphate</name>
        <dbReference type="ChEBI" id="CHEBI:58121"/>
    </ligand>
</feature>
<dbReference type="InterPro" id="IPR017945">
    <property type="entry name" value="DHBP_synth_RibB-like_a/b_dom"/>
</dbReference>
<dbReference type="NCBIfam" id="TIGR00505">
    <property type="entry name" value="ribA"/>
    <property type="match status" value="1"/>
</dbReference>
<dbReference type="PIRSF" id="PIRSF001259">
    <property type="entry name" value="RibA"/>
    <property type="match status" value="1"/>
</dbReference>
<dbReference type="Gene3D" id="3.40.50.10990">
    <property type="entry name" value="GTP cyclohydrolase II"/>
    <property type="match status" value="1"/>
</dbReference>
<feature type="binding site" evidence="19">
    <location>
        <position position="30"/>
    </location>
    <ligand>
        <name>Mg(2+)</name>
        <dbReference type="ChEBI" id="CHEBI:18420"/>
        <label>2</label>
    </ligand>
</feature>
<comment type="catalytic activity">
    <reaction evidence="1 19">
        <text>D-ribulose 5-phosphate = (2S)-2-hydroxy-3-oxobutyl phosphate + formate + H(+)</text>
        <dbReference type="Rhea" id="RHEA:18457"/>
        <dbReference type="ChEBI" id="CHEBI:15378"/>
        <dbReference type="ChEBI" id="CHEBI:15740"/>
        <dbReference type="ChEBI" id="CHEBI:58121"/>
        <dbReference type="ChEBI" id="CHEBI:58830"/>
        <dbReference type="EC" id="4.1.99.12"/>
    </reaction>
</comment>
<dbReference type="FunFam" id="3.40.50.10990:FF:000001">
    <property type="entry name" value="Riboflavin biosynthesis protein RibBA"/>
    <property type="match status" value="1"/>
</dbReference>
<dbReference type="InterPro" id="IPR000926">
    <property type="entry name" value="RibA"/>
</dbReference>
<feature type="binding site" evidence="19">
    <location>
        <position position="270"/>
    </location>
    <ligand>
        <name>Zn(2+)</name>
        <dbReference type="ChEBI" id="CHEBI:29105"/>
        <note>catalytic</note>
    </ligand>
</feature>
<reference evidence="21" key="1">
    <citation type="submission" date="2022-10" db="EMBL/GenBank/DDBJ databases">
        <title>The WGS of Solirubrobacter ginsenosidimutans DSM 21036.</title>
        <authorList>
            <person name="Jiang Z."/>
        </authorList>
    </citation>
    <scope>NUCLEOTIDE SEQUENCE</scope>
    <source>
        <strain evidence="21">DSM 21036</strain>
    </source>
</reference>
<evidence type="ECO:0000256" key="9">
    <source>
        <dbReference type="ARBA" id="ARBA00022741"/>
    </source>
</evidence>
<dbReference type="RefSeq" id="WP_270045385.1">
    <property type="nucleotide sequence ID" value="NZ_JAPDOD010000059.1"/>
</dbReference>
<evidence type="ECO:0000256" key="12">
    <source>
        <dbReference type="ARBA" id="ARBA00022842"/>
    </source>
</evidence>
<comment type="caution">
    <text evidence="19">Lacks conserved residue(s) required for the propagation of feature annotation.</text>
</comment>
<keyword evidence="22" id="KW-1185">Reference proteome</keyword>
<dbReference type="GO" id="GO:0003935">
    <property type="term" value="F:GTP cyclohydrolase II activity"/>
    <property type="evidence" value="ECO:0007669"/>
    <property type="project" value="UniProtKB-UniRule"/>
</dbReference>
<keyword evidence="8 19" id="KW-0479">Metal-binding</keyword>
<feature type="binding site" evidence="19">
    <location>
        <position position="34"/>
    </location>
    <ligand>
        <name>D-ribulose 5-phosphate</name>
        <dbReference type="ChEBI" id="CHEBI:58121"/>
    </ligand>
</feature>
<evidence type="ECO:0000256" key="2">
    <source>
        <dbReference type="ARBA" id="ARBA00001936"/>
    </source>
</evidence>
<keyword evidence="10 19" id="KW-0378">Hydrolase</keyword>
<dbReference type="Pfam" id="PF00926">
    <property type="entry name" value="DHBP_synthase"/>
    <property type="match status" value="1"/>
</dbReference>
<feature type="binding site" evidence="19">
    <location>
        <position position="354"/>
    </location>
    <ligand>
        <name>GTP</name>
        <dbReference type="ChEBI" id="CHEBI:37565"/>
    </ligand>
</feature>
<dbReference type="SUPFAM" id="SSF142695">
    <property type="entry name" value="RibA-like"/>
    <property type="match status" value="1"/>
</dbReference>
<evidence type="ECO:0000313" key="22">
    <source>
        <dbReference type="Proteomes" id="UP001149140"/>
    </source>
</evidence>
<evidence type="ECO:0000256" key="15">
    <source>
        <dbReference type="ARBA" id="ARBA00023239"/>
    </source>
</evidence>
<feature type="binding site" evidence="19">
    <location>
        <begin position="254"/>
        <end position="258"/>
    </location>
    <ligand>
        <name>GTP</name>
        <dbReference type="ChEBI" id="CHEBI:37565"/>
    </ligand>
</feature>
<keyword evidence="7 19" id="KW-0686">Riboflavin biosynthesis</keyword>
<feature type="active site" description="Nucleophile; for GTP cyclohydrolase activity" evidence="19">
    <location>
        <position position="333"/>
    </location>
</feature>
<evidence type="ECO:0000256" key="8">
    <source>
        <dbReference type="ARBA" id="ARBA00022723"/>
    </source>
</evidence>
<dbReference type="SUPFAM" id="SSF55821">
    <property type="entry name" value="YrdC/RibB"/>
    <property type="match status" value="1"/>
</dbReference>
<feature type="binding site" evidence="19">
    <location>
        <begin position="297"/>
        <end position="299"/>
    </location>
    <ligand>
        <name>GTP</name>
        <dbReference type="ChEBI" id="CHEBI:37565"/>
    </ligand>
</feature>
<dbReference type="InterPro" id="IPR016299">
    <property type="entry name" value="Riboflavin_synth_RibBA"/>
</dbReference>
<dbReference type="GO" id="GO:0030145">
    <property type="term" value="F:manganese ion binding"/>
    <property type="evidence" value="ECO:0007669"/>
    <property type="project" value="UniProtKB-UniRule"/>
</dbReference>
<comment type="cofactor">
    <cofactor evidence="2">
        <name>Mn(2+)</name>
        <dbReference type="ChEBI" id="CHEBI:29035"/>
    </cofactor>
</comment>
<name>A0A9X3S4R8_9ACTN</name>
<comment type="similarity">
    <text evidence="6 19">In the N-terminal section; belongs to the DHBP synthase family.</text>
</comment>
<evidence type="ECO:0000256" key="4">
    <source>
        <dbReference type="ARBA" id="ARBA00004853"/>
    </source>
</evidence>
<dbReference type="GO" id="GO:0009231">
    <property type="term" value="P:riboflavin biosynthetic process"/>
    <property type="evidence" value="ECO:0007669"/>
    <property type="project" value="UniProtKB-UniRule"/>
</dbReference>
<keyword evidence="13 19" id="KW-0342">GTP-binding</keyword>
<evidence type="ECO:0000256" key="19">
    <source>
        <dbReference type="HAMAP-Rule" id="MF_01283"/>
    </source>
</evidence>
<keyword evidence="16 19" id="KW-0511">Multifunctional enzyme</keyword>
<dbReference type="GO" id="GO:0008686">
    <property type="term" value="F:3,4-dihydroxy-2-butanone-4-phosphate synthase activity"/>
    <property type="evidence" value="ECO:0007669"/>
    <property type="project" value="UniProtKB-UniRule"/>
</dbReference>
<dbReference type="HAMAP" id="MF_01283">
    <property type="entry name" value="RibBA"/>
    <property type="match status" value="1"/>
</dbReference>
<dbReference type="InterPro" id="IPR032677">
    <property type="entry name" value="GTP_cyclohydro_II"/>
</dbReference>
<dbReference type="HAMAP" id="MF_00179">
    <property type="entry name" value="RibA"/>
    <property type="match status" value="1"/>
</dbReference>
<dbReference type="HAMAP" id="MF_00180">
    <property type="entry name" value="RibB"/>
    <property type="match status" value="1"/>
</dbReference>
<keyword evidence="14 19" id="KW-0464">Manganese</keyword>
<feature type="site" description="Essential for DHBP synthase activity" evidence="19">
    <location>
        <position position="166"/>
    </location>
</feature>
<evidence type="ECO:0000256" key="11">
    <source>
        <dbReference type="ARBA" id="ARBA00022833"/>
    </source>
</evidence>
<comment type="function">
    <text evidence="3 19">Catalyzes the conversion of D-ribulose 5-phosphate to formate and 3,4-dihydroxy-2-butanone 4-phosphate.</text>
</comment>
<dbReference type="EC" id="3.5.4.25" evidence="19"/>
<dbReference type="PANTHER" id="PTHR21327">
    <property type="entry name" value="GTP CYCLOHYDROLASE II-RELATED"/>
    <property type="match status" value="1"/>
</dbReference>
<evidence type="ECO:0000256" key="17">
    <source>
        <dbReference type="ARBA" id="ARBA00043932"/>
    </source>
</evidence>
<feature type="active site" description="Proton acceptor; for GTP cyclohydrolase activity" evidence="19">
    <location>
        <position position="331"/>
    </location>
</feature>
<comment type="catalytic activity">
    <reaction evidence="18 19">
        <text>GTP + 4 H2O = 2,5-diamino-6-hydroxy-4-(5-phosphoribosylamino)-pyrimidine + formate + 2 phosphate + 3 H(+)</text>
        <dbReference type="Rhea" id="RHEA:23704"/>
        <dbReference type="ChEBI" id="CHEBI:15377"/>
        <dbReference type="ChEBI" id="CHEBI:15378"/>
        <dbReference type="ChEBI" id="CHEBI:15740"/>
        <dbReference type="ChEBI" id="CHEBI:37565"/>
        <dbReference type="ChEBI" id="CHEBI:43474"/>
        <dbReference type="ChEBI" id="CHEBI:58614"/>
        <dbReference type="EC" id="3.5.4.25"/>
    </reaction>
</comment>
<dbReference type="GO" id="GO:0005829">
    <property type="term" value="C:cytosol"/>
    <property type="evidence" value="ECO:0007669"/>
    <property type="project" value="TreeGrafter"/>
</dbReference>
<dbReference type="NCBIfam" id="NF006803">
    <property type="entry name" value="PRK09311.1"/>
    <property type="match status" value="1"/>
</dbReference>
<keyword evidence="15 19" id="KW-0456">Lyase</keyword>
<feature type="region of interest" description="DHBP synthase" evidence="19">
    <location>
        <begin position="1"/>
        <end position="203"/>
    </location>
</feature>
<evidence type="ECO:0000256" key="10">
    <source>
        <dbReference type="ARBA" id="ARBA00022801"/>
    </source>
</evidence>
<dbReference type="GO" id="GO:0008270">
    <property type="term" value="F:zinc ion binding"/>
    <property type="evidence" value="ECO:0007669"/>
    <property type="project" value="UniProtKB-UniRule"/>
</dbReference>
<dbReference type="InterPro" id="IPR036144">
    <property type="entry name" value="RibA-like_sf"/>
</dbReference>
<dbReference type="CDD" id="cd00641">
    <property type="entry name" value="GTP_cyclohydro2"/>
    <property type="match status" value="1"/>
</dbReference>
<dbReference type="FunFam" id="3.90.870.10:FF:000001">
    <property type="entry name" value="Riboflavin biosynthesis protein RibBA"/>
    <property type="match status" value="1"/>
</dbReference>
<dbReference type="PANTHER" id="PTHR21327:SF18">
    <property type="entry name" value="3,4-DIHYDROXY-2-BUTANONE 4-PHOSPHATE SYNTHASE"/>
    <property type="match status" value="1"/>
</dbReference>
<feature type="binding site" evidence="19">
    <location>
        <position position="259"/>
    </location>
    <ligand>
        <name>Zn(2+)</name>
        <dbReference type="ChEBI" id="CHEBI:29105"/>
        <note>catalytic</note>
    </ligand>
</feature>
<feature type="domain" description="GTP cyclohydrolase II" evidence="20">
    <location>
        <begin position="209"/>
        <end position="375"/>
    </location>
</feature>
<dbReference type="GO" id="GO:0005525">
    <property type="term" value="F:GTP binding"/>
    <property type="evidence" value="ECO:0007669"/>
    <property type="project" value="UniProtKB-KW"/>
</dbReference>